<dbReference type="InterPro" id="IPR036410">
    <property type="entry name" value="HSP_DnaJ_Cys-rich_dom_sf"/>
</dbReference>
<name>A0A3B1B4F3_9ZZZZ</name>
<protein>
    <recommendedName>
        <fullName evidence="2">Chaperone protein DnaJ</fullName>
    </recommendedName>
</protein>
<reference evidence="1" key="1">
    <citation type="submission" date="2018-06" db="EMBL/GenBank/DDBJ databases">
        <authorList>
            <person name="Zhirakovskaya E."/>
        </authorList>
    </citation>
    <scope>NUCLEOTIDE SEQUENCE</scope>
</reference>
<sequence length="125" mass="13000">MNHKQSVRLERFSENCSTCGGYGTITRYYGGGAFISEIDCNQCNSRGEVGNCVKCKGTGVLQGEDNASVTDVKCLTCLGVGAIGDCPDCAGTGVELSSSDGDNVSEDEVECVKCNGFGCLDLAQC</sequence>
<dbReference type="EMBL" id="UOFX01000080">
    <property type="protein sequence ID" value="VAX11022.1"/>
    <property type="molecule type" value="Genomic_DNA"/>
</dbReference>
<accession>A0A3B1B4F3</accession>
<gene>
    <name evidence="1" type="ORF">MNBD_GAMMA26-1841</name>
</gene>
<dbReference type="SUPFAM" id="SSF57938">
    <property type="entry name" value="DnaJ/Hsp40 cysteine-rich domain"/>
    <property type="match status" value="1"/>
</dbReference>
<dbReference type="AlphaFoldDB" id="A0A3B1B4F3"/>
<organism evidence="1">
    <name type="scientific">hydrothermal vent metagenome</name>
    <dbReference type="NCBI Taxonomy" id="652676"/>
    <lineage>
        <taxon>unclassified sequences</taxon>
        <taxon>metagenomes</taxon>
        <taxon>ecological metagenomes</taxon>
    </lineage>
</organism>
<evidence type="ECO:0008006" key="2">
    <source>
        <dbReference type="Google" id="ProtNLM"/>
    </source>
</evidence>
<proteinExistence type="predicted"/>
<dbReference type="Gene3D" id="2.10.230.10">
    <property type="entry name" value="Heat shock protein DnaJ, cysteine-rich domain"/>
    <property type="match status" value="1"/>
</dbReference>
<evidence type="ECO:0000313" key="1">
    <source>
        <dbReference type="EMBL" id="VAX11022.1"/>
    </source>
</evidence>